<keyword evidence="2" id="KW-1185">Reference proteome</keyword>
<organism evidence="1 2">
    <name type="scientific">Vibrio phage vB_VchM_Kuja</name>
    <dbReference type="NCBI Taxonomy" id="2686437"/>
    <lineage>
        <taxon>Viruses</taxon>
        <taxon>Duplodnaviria</taxon>
        <taxon>Heunggongvirae</taxon>
        <taxon>Uroviricota</taxon>
        <taxon>Caudoviricetes</taxon>
        <taxon>Pantevenvirales</taxon>
        <taxon>Ackermannviridae</taxon>
        <taxon>Kujavirus</taxon>
        <taxon>Kujavirus kuja</taxon>
    </lineage>
</organism>
<dbReference type="Proteomes" id="UP000433471">
    <property type="component" value="Segment"/>
</dbReference>
<gene>
    <name evidence="1" type="ORF">Kuja_1240</name>
</gene>
<sequence length="237" mass="27048">MKSEIFDKTLKSVSQEIDKHLISVFSDIKNNKLSDTHLLRLISLSNALSNTRLGIETQESEFIQARILKLTRKVHTLMDMSARDAYIRNLGRSLMKTLLNDHCIKLISEDIVTSLDLLLDRREFLTRISDQSKVDKELQGVLFCGFSSGSGLCAYFVNYGGMTEFQKKAASILMHSFCDSLDVDHGYPICIDCAEYSEEKASEQYGNNRVKWVSDPYGQACWAFTEGLRKFILEKYK</sequence>
<reference evidence="1 2" key="1">
    <citation type="submission" date="2019-11" db="EMBL/GenBank/DDBJ databases">
        <title>Characterization of a novel member of the family Ackermannviridae.</title>
        <authorList>
            <person name="Maina A.N."/>
            <person name="Mwaura F.B."/>
            <person name="Jumba M."/>
        </authorList>
    </citation>
    <scope>NUCLEOTIDE SEQUENCE [LARGE SCALE GENOMIC DNA]</scope>
</reference>
<protein>
    <submittedName>
        <fullName evidence="1">Uncharacterized protein</fullName>
    </submittedName>
</protein>
<accession>A0A6B9J5J3</accession>
<proteinExistence type="predicted"/>
<evidence type="ECO:0000313" key="2">
    <source>
        <dbReference type="Proteomes" id="UP000433471"/>
    </source>
</evidence>
<dbReference type="EMBL" id="MN718199">
    <property type="protein sequence ID" value="QGZ16115.1"/>
    <property type="molecule type" value="Genomic_DNA"/>
</dbReference>
<name>A0A6B9J5J3_9CAUD</name>
<evidence type="ECO:0000313" key="1">
    <source>
        <dbReference type="EMBL" id="QGZ16115.1"/>
    </source>
</evidence>